<protein>
    <recommendedName>
        <fullName evidence="4">Tetratricopeptide repeat protein</fullName>
    </recommendedName>
</protein>
<gene>
    <name evidence="2" type="ORF">GCM10011340_07780</name>
</gene>
<name>A0ABQ3I1I9_9BACT</name>
<evidence type="ECO:0000313" key="2">
    <source>
        <dbReference type="EMBL" id="GHE55459.1"/>
    </source>
</evidence>
<dbReference type="Proteomes" id="UP000658258">
    <property type="component" value="Unassembled WGS sequence"/>
</dbReference>
<dbReference type="InterPro" id="IPR011990">
    <property type="entry name" value="TPR-like_helical_dom_sf"/>
</dbReference>
<evidence type="ECO:0000313" key="3">
    <source>
        <dbReference type="Proteomes" id="UP000658258"/>
    </source>
</evidence>
<organism evidence="2 3">
    <name type="scientific">Roseivirga thermotolerans</name>
    <dbReference type="NCBI Taxonomy" id="1758176"/>
    <lineage>
        <taxon>Bacteria</taxon>
        <taxon>Pseudomonadati</taxon>
        <taxon>Bacteroidota</taxon>
        <taxon>Cytophagia</taxon>
        <taxon>Cytophagales</taxon>
        <taxon>Roseivirgaceae</taxon>
        <taxon>Roseivirga</taxon>
    </lineage>
</organism>
<evidence type="ECO:0008006" key="4">
    <source>
        <dbReference type="Google" id="ProtNLM"/>
    </source>
</evidence>
<evidence type="ECO:0000256" key="1">
    <source>
        <dbReference type="SAM" id="SignalP"/>
    </source>
</evidence>
<dbReference type="RefSeq" id="WP_229838511.1">
    <property type="nucleotide sequence ID" value="NZ_BNAG01000001.1"/>
</dbReference>
<comment type="caution">
    <text evidence="2">The sequence shown here is derived from an EMBL/GenBank/DDBJ whole genome shotgun (WGS) entry which is preliminary data.</text>
</comment>
<dbReference type="SUPFAM" id="SSF48452">
    <property type="entry name" value="TPR-like"/>
    <property type="match status" value="1"/>
</dbReference>
<dbReference type="Gene3D" id="1.25.40.10">
    <property type="entry name" value="Tetratricopeptide repeat domain"/>
    <property type="match status" value="1"/>
</dbReference>
<accession>A0ABQ3I1I9</accession>
<dbReference type="EMBL" id="BNAG01000001">
    <property type="protein sequence ID" value="GHE55459.1"/>
    <property type="molecule type" value="Genomic_DNA"/>
</dbReference>
<proteinExistence type="predicted"/>
<feature type="chain" id="PRO_5045983716" description="Tetratricopeptide repeat protein" evidence="1">
    <location>
        <begin position="25"/>
        <end position="214"/>
    </location>
</feature>
<keyword evidence="3" id="KW-1185">Reference proteome</keyword>
<sequence length="214" mass="23244">MKKIILIIGLVVATVALKAQNQQAYQQAMGKGLGQLATAQTLEELQAVAAHFERIAAAMPDQWHPHYYAALANINASFRVEGMAEKDKYTQKAQAFIDAADKASPDNSEVVALQGYKYMIELSADPANRGQSLSQKAMRYFGKALQIDPKNPRANIFLAQMEMGMAQFFGSSTEKACGQASQALKLFESSGSAQSFDPAWGKEVAEEIVSQCGK</sequence>
<reference evidence="3" key="1">
    <citation type="journal article" date="2019" name="Int. J. Syst. Evol. Microbiol.">
        <title>The Global Catalogue of Microorganisms (GCM) 10K type strain sequencing project: providing services to taxonomists for standard genome sequencing and annotation.</title>
        <authorList>
            <consortium name="The Broad Institute Genomics Platform"/>
            <consortium name="The Broad Institute Genome Sequencing Center for Infectious Disease"/>
            <person name="Wu L."/>
            <person name="Ma J."/>
        </authorList>
    </citation>
    <scope>NUCLEOTIDE SEQUENCE [LARGE SCALE GENOMIC DNA]</scope>
    <source>
        <strain evidence="3">CGMCC 1.15111</strain>
    </source>
</reference>
<feature type="signal peptide" evidence="1">
    <location>
        <begin position="1"/>
        <end position="24"/>
    </location>
</feature>
<keyword evidence="1" id="KW-0732">Signal</keyword>